<dbReference type="PANTHER" id="PTHR32039:SF9">
    <property type="entry name" value="MAGNESIUM-CHELATASE SUBUNIT CHLI-2, CHLOROPLASTIC"/>
    <property type="match status" value="1"/>
</dbReference>
<dbReference type="FunFam" id="3.40.50.300:FF:000601">
    <property type="entry name" value="Mg-protoporphyrin IX chelatase"/>
    <property type="match status" value="1"/>
</dbReference>
<dbReference type="NCBIfam" id="TIGR02030">
    <property type="entry name" value="BchI-ChlI"/>
    <property type="match status" value="1"/>
</dbReference>
<comment type="pathway">
    <text evidence="1 9">Porphyrin-containing compound metabolism; chlorophyll biosynthesis.</text>
</comment>
<dbReference type="GeneID" id="41795624"/>
<comment type="catalytic activity">
    <reaction evidence="8 9">
        <text>protoporphyrin IX + Mg(2+) + ATP + H2O = Mg-protoporphyrin IX + ADP + phosphate + 3 H(+)</text>
        <dbReference type="Rhea" id="RHEA:13961"/>
        <dbReference type="ChEBI" id="CHEBI:15377"/>
        <dbReference type="ChEBI" id="CHEBI:15378"/>
        <dbReference type="ChEBI" id="CHEBI:18420"/>
        <dbReference type="ChEBI" id="CHEBI:30616"/>
        <dbReference type="ChEBI" id="CHEBI:43474"/>
        <dbReference type="ChEBI" id="CHEBI:57306"/>
        <dbReference type="ChEBI" id="CHEBI:60492"/>
        <dbReference type="ChEBI" id="CHEBI:456216"/>
        <dbReference type="EC" id="6.6.1.1"/>
    </reaction>
</comment>
<evidence type="ECO:0000259" key="10">
    <source>
        <dbReference type="SMART" id="SM00382"/>
    </source>
</evidence>
<dbReference type="PANTHER" id="PTHR32039">
    <property type="entry name" value="MAGNESIUM-CHELATASE SUBUNIT CHLI"/>
    <property type="match status" value="1"/>
</dbReference>
<dbReference type="SMART" id="SM00382">
    <property type="entry name" value="AAA"/>
    <property type="match status" value="1"/>
</dbReference>
<name>A0A5B9RDV8_9PHAE</name>
<dbReference type="InterPro" id="IPR027417">
    <property type="entry name" value="P-loop_NTPase"/>
</dbReference>
<dbReference type="AlphaFoldDB" id="A0A5B9RDV8"/>
<feature type="domain" description="AAA+ ATPase" evidence="10">
    <location>
        <begin position="37"/>
        <end position="207"/>
    </location>
</feature>
<dbReference type="InterPro" id="IPR045006">
    <property type="entry name" value="CHLI-like"/>
</dbReference>
<keyword evidence="9 11" id="KW-0150">Chloroplast</keyword>
<geneLocation type="chloroplast" evidence="11"/>
<dbReference type="EC" id="6.6.1.1" evidence="9"/>
<evidence type="ECO:0000256" key="1">
    <source>
        <dbReference type="ARBA" id="ARBA00005173"/>
    </source>
</evidence>
<dbReference type="GO" id="GO:0015979">
    <property type="term" value="P:photosynthesis"/>
    <property type="evidence" value="ECO:0007669"/>
    <property type="project" value="UniProtKB-UniRule"/>
</dbReference>
<dbReference type="Pfam" id="PF17863">
    <property type="entry name" value="AAA_lid_2"/>
    <property type="match status" value="1"/>
</dbReference>
<dbReference type="GO" id="GO:0015995">
    <property type="term" value="P:chlorophyll biosynthetic process"/>
    <property type="evidence" value="ECO:0007669"/>
    <property type="project" value="UniProtKB-UniPathway"/>
</dbReference>
<protein>
    <recommendedName>
        <fullName evidence="9">Mg-protoporphyrin IX chelatase</fullName>
        <ecNumber evidence="9">6.6.1.1</ecNumber>
    </recommendedName>
</protein>
<evidence type="ECO:0000256" key="4">
    <source>
        <dbReference type="ARBA" id="ARBA00022598"/>
    </source>
</evidence>
<keyword evidence="6 9" id="KW-0067">ATP-binding</keyword>
<evidence type="ECO:0000256" key="8">
    <source>
        <dbReference type="ARBA" id="ARBA00048693"/>
    </source>
</evidence>
<evidence type="ECO:0000256" key="6">
    <source>
        <dbReference type="ARBA" id="ARBA00022840"/>
    </source>
</evidence>
<evidence type="ECO:0000256" key="5">
    <source>
        <dbReference type="ARBA" id="ARBA00022741"/>
    </source>
</evidence>
<sequence>MNKQNLKRISTPIFPFTAIVGQEEMKLALELNVIDPKIGGVMIMGDRGTGKSTTIRAIADLLPEIEVIKDDPFNRHPEDETLENSETEFIKIPMVDLPLGATEDRVCGTIDIEKALTEGVKAFEPGLLAKANRGILYVDEVNLLDDHLVDILLDSAASGWNTVEREGISIRHPAQFVLVGSGNPEEGELRPQLLDRFGMHAEIRTVKDPDLRVRIVEERTLFDLDPYAWVDKYKDQQDLLKQQIVDAQKILDTVELPYNFRVNISKVCSELDVDGLRGDIVTNRAAKAYAAFQGKKNVLMEDIQKIIVLCLRHRLRKDPLESIDSGYKVKKSFEEIFEIV</sequence>
<proteinExistence type="inferred from homology"/>
<keyword evidence="7 9" id="KW-0149">Chlorophyll biosynthesis</keyword>
<evidence type="ECO:0000256" key="9">
    <source>
        <dbReference type="RuleBase" id="RU362087"/>
    </source>
</evidence>
<dbReference type="RefSeq" id="YP_009691255.1">
    <property type="nucleotide sequence ID" value="NC_044689.1"/>
</dbReference>
<evidence type="ECO:0000256" key="2">
    <source>
        <dbReference type="ARBA" id="ARBA00005799"/>
    </source>
</evidence>
<dbReference type="EMBL" id="MH784527">
    <property type="protein sequence ID" value="QEG58034.1"/>
    <property type="molecule type" value="Genomic_DNA"/>
</dbReference>
<dbReference type="GO" id="GO:0005524">
    <property type="term" value="F:ATP binding"/>
    <property type="evidence" value="ECO:0007669"/>
    <property type="project" value="UniProtKB-UniRule"/>
</dbReference>
<accession>A0A5B9RDV8</accession>
<dbReference type="Gene3D" id="3.40.50.300">
    <property type="entry name" value="P-loop containing nucleotide triphosphate hydrolases"/>
    <property type="match status" value="1"/>
</dbReference>
<keyword evidence="3 9" id="KW-0602">Photosynthesis</keyword>
<keyword evidence="5 9" id="KW-0547">Nucleotide-binding</keyword>
<keyword evidence="9 11" id="KW-0934">Plastid</keyword>
<comment type="subcellular location">
    <subcellularLocation>
        <location evidence="9">Plastid</location>
        <location evidence="9">Chloroplast</location>
    </subcellularLocation>
</comment>
<dbReference type="UniPathway" id="UPA00668"/>
<gene>
    <name evidence="11" type="primary">chlI</name>
</gene>
<dbReference type="GO" id="GO:0009507">
    <property type="term" value="C:chloroplast"/>
    <property type="evidence" value="ECO:0007669"/>
    <property type="project" value="UniProtKB-SubCell"/>
</dbReference>
<evidence type="ECO:0000256" key="7">
    <source>
        <dbReference type="ARBA" id="ARBA00023171"/>
    </source>
</evidence>
<dbReference type="Pfam" id="PF01078">
    <property type="entry name" value="Mg_chelatase"/>
    <property type="match status" value="1"/>
</dbReference>
<evidence type="ECO:0000256" key="3">
    <source>
        <dbReference type="ARBA" id="ARBA00022531"/>
    </source>
</evidence>
<evidence type="ECO:0000313" key="11">
    <source>
        <dbReference type="EMBL" id="QEG58034.1"/>
    </source>
</evidence>
<comment type="function">
    <text evidence="9">Involved in chlorophyll biosynthesis. Catalyzes the insertion of magnesium ion into protoporphyrin IX to yield Mg-protoporphyrin IX.</text>
</comment>
<dbReference type="InterPro" id="IPR000523">
    <property type="entry name" value="Mg_chelatse_chII-like_cat_dom"/>
</dbReference>
<organism evidence="11">
    <name type="scientific">Laminaria digitata</name>
    <dbReference type="NCBI Taxonomy" id="80365"/>
    <lineage>
        <taxon>Eukaryota</taxon>
        <taxon>Sar</taxon>
        <taxon>Stramenopiles</taxon>
        <taxon>Ochrophyta</taxon>
        <taxon>PX clade</taxon>
        <taxon>Phaeophyceae</taxon>
        <taxon>Laminariales</taxon>
        <taxon>Laminariaceae</taxon>
        <taxon>Laminaria</taxon>
    </lineage>
</organism>
<dbReference type="SUPFAM" id="SSF52540">
    <property type="entry name" value="P-loop containing nucleoside triphosphate hydrolases"/>
    <property type="match status" value="1"/>
</dbReference>
<reference evidence="11" key="1">
    <citation type="journal article" date="2019" name="Ecol. Evol.">
        <title>Loss of a chloroplast encoded function could influence species range in kelp.</title>
        <authorList>
            <person name="Rana S."/>
            <person name="Valentin K."/>
            <person name="Bartsch I."/>
            <person name="Gloeckner G."/>
        </authorList>
    </citation>
    <scope>NUCLEOTIDE SEQUENCE</scope>
</reference>
<dbReference type="InterPro" id="IPR011775">
    <property type="entry name" value="Mg_chelatase_ATPase-isu"/>
</dbReference>
<dbReference type="Gene3D" id="1.10.8.80">
    <property type="entry name" value="Magnesium chelatase subunit I, C-Terminal domain"/>
    <property type="match status" value="1"/>
</dbReference>
<keyword evidence="4 9" id="KW-0436">Ligase</keyword>
<dbReference type="GO" id="GO:0016851">
    <property type="term" value="F:magnesium chelatase activity"/>
    <property type="evidence" value="ECO:0007669"/>
    <property type="project" value="UniProtKB-UniRule"/>
</dbReference>
<comment type="similarity">
    <text evidence="2 9">Belongs to the Mg-chelatase subunits D/I family.</text>
</comment>
<dbReference type="InterPro" id="IPR041628">
    <property type="entry name" value="ChlI/MoxR_AAA_lid"/>
</dbReference>
<dbReference type="InterPro" id="IPR003593">
    <property type="entry name" value="AAA+_ATPase"/>
</dbReference>
<dbReference type="CDD" id="cd00009">
    <property type="entry name" value="AAA"/>
    <property type="match status" value="1"/>
</dbReference>